<feature type="compositionally biased region" description="Basic and acidic residues" evidence="9">
    <location>
        <begin position="707"/>
        <end position="738"/>
    </location>
</feature>
<dbReference type="InterPro" id="IPR049559">
    <property type="entry name" value="Rrp6p-like_exo"/>
</dbReference>
<dbReference type="GO" id="GO:0000175">
    <property type="term" value="F:3'-5'-RNA exonuclease activity"/>
    <property type="evidence" value="ECO:0007669"/>
    <property type="project" value="InterPro"/>
</dbReference>
<dbReference type="GO" id="GO:0000166">
    <property type="term" value="F:nucleotide binding"/>
    <property type="evidence" value="ECO:0007669"/>
    <property type="project" value="InterPro"/>
</dbReference>
<dbReference type="GO" id="GO:0071035">
    <property type="term" value="P:nuclear polyadenylation-dependent rRNA catabolic process"/>
    <property type="evidence" value="ECO:0007669"/>
    <property type="project" value="TreeGrafter"/>
</dbReference>
<keyword evidence="3" id="KW-0540">Nuclease</keyword>
<accession>A0A6A5V8Q7</accession>
<sequence length="811" mass="90386">MDFKATQEQITKALIATTRAATRINKADVPFQRSLNPAAGGALDKQNARLLQLARRLLENAATGADAVGPDLPTVEALDEADKWRGFVDVIDSLLEKADTSLDEYSGVVKRMSPGAEQATAAAAVKPRPNIAAAPSKFLPKPQLQFENVPKNNETGGFHPLLTSKPHAKVPMEQCLQTFKDKRGREQYPHPYQTEIETYEYPNSMYRRIGPKPYKPFESTTATFVDTPEALVMMLAELKTAKEIAVDLEHHDNRSYIGMVSLMQISTRDKDWIVDTLKPWRRQLECLNEVFTDPDIIKVLHGAYMDIVWLQRDLGLYVVGLFDTYHAARALGYPGGSLAYLLERFVKFQAQKQYQLADWRVRPLSKELFEYARADTHFLLYIFDNMRNELVENSDFSKPETNKMQEVLSKSKETALQRYEHPIYDPDLGFGSSGWYRLVSRTPVQFTPQQFAVFKAVHKWRDDVAREEDDSPIFIMPNHALFSIAREMPKDKAALFTVVIHVSPILKNRADELVKIVQNAKASGLNGPDLYATLQRIENIREAERASRYGTAPVPLTVAPSAPSAPAVVVQQSAAPMSLDTSALRANASQFWGGLVPQKDPSPQPNTSLPDISFALPLPPLTADVFADPAADTSPAIPVREPPKFIAKEDRPAEDARTDIFVVKHLGGSRKRKAADALASPSTSTPTSKSADPMLDDEIMLEEDEETARSREKAERKEARRAEKEARRAEKRAAKDAAENADDDEPAFDYASAPTVLHANTPGADKKKDRKGKKGKKKPANFNPYAKLADVPKGLPPKQREKAGRSKTFES</sequence>
<evidence type="ECO:0000256" key="1">
    <source>
        <dbReference type="ARBA" id="ARBA00004123"/>
    </source>
</evidence>
<evidence type="ECO:0000256" key="2">
    <source>
        <dbReference type="ARBA" id="ARBA00022552"/>
    </source>
</evidence>
<evidence type="ECO:0000256" key="3">
    <source>
        <dbReference type="ARBA" id="ARBA00022722"/>
    </source>
</evidence>
<organism evidence="11 12">
    <name type="scientific">Bimuria novae-zelandiae CBS 107.79</name>
    <dbReference type="NCBI Taxonomy" id="1447943"/>
    <lineage>
        <taxon>Eukaryota</taxon>
        <taxon>Fungi</taxon>
        <taxon>Dikarya</taxon>
        <taxon>Ascomycota</taxon>
        <taxon>Pezizomycotina</taxon>
        <taxon>Dothideomycetes</taxon>
        <taxon>Pleosporomycetidae</taxon>
        <taxon>Pleosporales</taxon>
        <taxon>Massarineae</taxon>
        <taxon>Didymosphaeriaceae</taxon>
        <taxon>Bimuria</taxon>
    </lineage>
</organism>
<keyword evidence="4" id="KW-0378">Hydrolase</keyword>
<dbReference type="InterPro" id="IPR012337">
    <property type="entry name" value="RNaseH-like_sf"/>
</dbReference>
<dbReference type="GO" id="GO:0000176">
    <property type="term" value="C:nuclear exosome (RNase complex)"/>
    <property type="evidence" value="ECO:0007669"/>
    <property type="project" value="InterPro"/>
</dbReference>
<dbReference type="GO" id="GO:0071036">
    <property type="term" value="P:nuclear polyadenylation-dependent snoRNA catabolic process"/>
    <property type="evidence" value="ECO:0007669"/>
    <property type="project" value="TreeGrafter"/>
</dbReference>
<protein>
    <submittedName>
        <fullName evidence="11">Exosome complex exonuclease-like protein Rrp6</fullName>
    </submittedName>
</protein>
<evidence type="ECO:0000313" key="11">
    <source>
        <dbReference type="EMBL" id="KAF1973591.1"/>
    </source>
</evidence>
<keyword evidence="6 11" id="KW-0269">Exonuclease</keyword>
<dbReference type="Pfam" id="PF00570">
    <property type="entry name" value="HRDC"/>
    <property type="match status" value="1"/>
</dbReference>
<dbReference type="InterPro" id="IPR036397">
    <property type="entry name" value="RNaseH_sf"/>
</dbReference>
<dbReference type="PANTHER" id="PTHR12124">
    <property type="entry name" value="POLYMYOSITIS/SCLERODERMA AUTOANTIGEN-RELATED"/>
    <property type="match status" value="1"/>
</dbReference>
<comment type="subcellular location">
    <subcellularLocation>
        <location evidence="1">Nucleus</location>
    </subcellularLocation>
</comment>
<evidence type="ECO:0000256" key="8">
    <source>
        <dbReference type="ARBA" id="ARBA00043957"/>
    </source>
</evidence>
<dbReference type="Gene3D" id="3.30.420.10">
    <property type="entry name" value="Ribonuclease H-like superfamily/Ribonuclease H"/>
    <property type="match status" value="1"/>
</dbReference>
<dbReference type="Pfam" id="PF01612">
    <property type="entry name" value="DNA_pol_A_exo1"/>
    <property type="match status" value="1"/>
</dbReference>
<feature type="compositionally biased region" description="Acidic residues" evidence="9">
    <location>
        <begin position="694"/>
        <end position="706"/>
    </location>
</feature>
<dbReference type="Proteomes" id="UP000800036">
    <property type="component" value="Unassembled WGS sequence"/>
</dbReference>
<evidence type="ECO:0000256" key="4">
    <source>
        <dbReference type="ARBA" id="ARBA00022801"/>
    </source>
</evidence>
<comment type="similarity">
    <text evidence="8">Belongs to the exosome component 10/RRP6 family.</text>
</comment>
<dbReference type="Gene3D" id="1.10.150.80">
    <property type="entry name" value="HRDC domain"/>
    <property type="match status" value="1"/>
</dbReference>
<evidence type="ECO:0000259" key="10">
    <source>
        <dbReference type="PROSITE" id="PS50967"/>
    </source>
</evidence>
<dbReference type="OrthoDB" id="2250022at2759"/>
<dbReference type="GO" id="GO:0071037">
    <property type="term" value="P:nuclear polyadenylation-dependent snRNA catabolic process"/>
    <property type="evidence" value="ECO:0007669"/>
    <property type="project" value="TreeGrafter"/>
</dbReference>
<dbReference type="SUPFAM" id="SSF47819">
    <property type="entry name" value="HRDC-like"/>
    <property type="match status" value="1"/>
</dbReference>
<dbReference type="SMART" id="SM00474">
    <property type="entry name" value="35EXOc"/>
    <property type="match status" value="1"/>
</dbReference>
<evidence type="ECO:0000256" key="6">
    <source>
        <dbReference type="ARBA" id="ARBA00022839"/>
    </source>
</evidence>
<proteinExistence type="inferred from homology"/>
<dbReference type="PANTHER" id="PTHR12124:SF47">
    <property type="entry name" value="EXOSOME COMPONENT 10"/>
    <property type="match status" value="1"/>
</dbReference>
<evidence type="ECO:0000313" key="12">
    <source>
        <dbReference type="Proteomes" id="UP000800036"/>
    </source>
</evidence>
<dbReference type="FunFam" id="1.10.150.80:FF:000001">
    <property type="entry name" value="Putative exosome component 10"/>
    <property type="match status" value="1"/>
</dbReference>
<keyword evidence="12" id="KW-1185">Reference proteome</keyword>
<dbReference type="FunFam" id="3.30.420.10:FF:000059">
    <property type="entry name" value="Exosome complex exonuclease Rrp6"/>
    <property type="match status" value="1"/>
</dbReference>
<reference evidence="11" key="1">
    <citation type="journal article" date="2020" name="Stud. Mycol.">
        <title>101 Dothideomycetes genomes: a test case for predicting lifestyles and emergence of pathogens.</title>
        <authorList>
            <person name="Haridas S."/>
            <person name="Albert R."/>
            <person name="Binder M."/>
            <person name="Bloem J."/>
            <person name="Labutti K."/>
            <person name="Salamov A."/>
            <person name="Andreopoulos B."/>
            <person name="Baker S."/>
            <person name="Barry K."/>
            <person name="Bills G."/>
            <person name="Bluhm B."/>
            <person name="Cannon C."/>
            <person name="Castanera R."/>
            <person name="Culley D."/>
            <person name="Daum C."/>
            <person name="Ezra D."/>
            <person name="Gonzalez J."/>
            <person name="Henrissat B."/>
            <person name="Kuo A."/>
            <person name="Liang C."/>
            <person name="Lipzen A."/>
            <person name="Lutzoni F."/>
            <person name="Magnuson J."/>
            <person name="Mondo S."/>
            <person name="Nolan M."/>
            <person name="Ohm R."/>
            <person name="Pangilinan J."/>
            <person name="Park H.-J."/>
            <person name="Ramirez L."/>
            <person name="Alfaro M."/>
            <person name="Sun H."/>
            <person name="Tritt A."/>
            <person name="Yoshinaga Y."/>
            <person name="Zwiers L.-H."/>
            <person name="Turgeon B."/>
            <person name="Goodwin S."/>
            <person name="Spatafora J."/>
            <person name="Crous P."/>
            <person name="Grigoriev I."/>
        </authorList>
    </citation>
    <scope>NUCLEOTIDE SEQUENCE</scope>
    <source>
        <strain evidence="11">CBS 107.79</strain>
    </source>
</reference>
<gene>
    <name evidence="11" type="ORF">BU23DRAFT_533260</name>
</gene>
<dbReference type="GO" id="GO:0071040">
    <property type="term" value="P:nuclear polyadenylation-dependent antisense transcript catabolic process"/>
    <property type="evidence" value="ECO:0007669"/>
    <property type="project" value="TreeGrafter"/>
</dbReference>
<dbReference type="SUPFAM" id="SSF53098">
    <property type="entry name" value="Ribonuclease H-like"/>
    <property type="match status" value="1"/>
</dbReference>
<feature type="domain" description="HRDC" evidence="10">
    <location>
        <begin position="447"/>
        <end position="527"/>
    </location>
</feature>
<dbReference type="InterPro" id="IPR002562">
    <property type="entry name" value="3'-5'_exonuclease_dom"/>
</dbReference>
<keyword evidence="2" id="KW-0698">rRNA processing</keyword>
<dbReference type="InterPro" id="IPR002121">
    <property type="entry name" value="HRDC_dom"/>
</dbReference>
<dbReference type="InterPro" id="IPR012588">
    <property type="entry name" value="Exosome-assoc_fac_Rrp6_N"/>
</dbReference>
<feature type="region of interest" description="Disordered" evidence="9">
    <location>
        <begin position="671"/>
        <end position="811"/>
    </location>
</feature>
<keyword evidence="7" id="KW-0539">Nucleus</keyword>
<dbReference type="InterPro" id="IPR044876">
    <property type="entry name" value="HRDC_dom_sf"/>
</dbReference>
<dbReference type="InterPro" id="IPR010997">
    <property type="entry name" value="HRDC-like_sf"/>
</dbReference>
<dbReference type="GO" id="GO:0003727">
    <property type="term" value="F:single-stranded RNA binding"/>
    <property type="evidence" value="ECO:0007669"/>
    <property type="project" value="TreeGrafter"/>
</dbReference>
<dbReference type="GO" id="GO:0071051">
    <property type="term" value="P:poly(A)-dependent snoRNA 3'-end processing"/>
    <property type="evidence" value="ECO:0007669"/>
    <property type="project" value="TreeGrafter"/>
</dbReference>
<dbReference type="AlphaFoldDB" id="A0A6A5V8Q7"/>
<evidence type="ECO:0000256" key="5">
    <source>
        <dbReference type="ARBA" id="ARBA00022835"/>
    </source>
</evidence>
<dbReference type="GO" id="GO:0000467">
    <property type="term" value="P:exonucleolytic trimming to generate mature 3'-end of 5.8S rRNA from tricistronic rRNA transcript (SSU-rRNA, 5.8S rRNA, LSU-rRNA)"/>
    <property type="evidence" value="ECO:0007669"/>
    <property type="project" value="InterPro"/>
</dbReference>
<dbReference type="Pfam" id="PF08066">
    <property type="entry name" value="PMC2NT"/>
    <property type="match status" value="1"/>
</dbReference>
<feature type="compositionally biased region" description="Basic and acidic residues" evidence="9">
    <location>
        <begin position="798"/>
        <end position="811"/>
    </location>
</feature>
<feature type="compositionally biased region" description="Low complexity" evidence="9">
    <location>
        <begin position="676"/>
        <end position="693"/>
    </location>
</feature>
<dbReference type="GO" id="GO:0071039">
    <property type="term" value="P:nuclear polyadenylation-dependent CUT catabolic process"/>
    <property type="evidence" value="ECO:0007669"/>
    <property type="project" value="TreeGrafter"/>
</dbReference>
<dbReference type="EMBL" id="ML976680">
    <property type="protein sequence ID" value="KAF1973591.1"/>
    <property type="molecule type" value="Genomic_DNA"/>
</dbReference>
<dbReference type="GO" id="GO:0071038">
    <property type="term" value="P:TRAMP-dependent tRNA surveillance pathway"/>
    <property type="evidence" value="ECO:0007669"/>
    <property type="project" value="TreeGrafter"/>
</dbReference>
<dbReference type="CDD" id="cd06147">
    <property type="entry name" value="Rrp6p_like_exo"/>
    <property type="match status" value="1"/>
</dbReference>
<feature type="compositionally biased region" description="Basic residues" evidence="9">
    <location>
        <begin position="768"/>
        <end position="779"/>
    </location>
</feature>
<evidence type="ECO:0000256" key="9">
    <source>
        <dbReference type="SAM" id="MobiDB-lite"/>
    </source>
</evidence>
<dbReference type="PROSITE" id="PS50967">
    <property type="entry name" value="HRDC"/>
    <property type="match status" value="1"/>
</dbReference>
<dbReference type="GO" id="GO:0005730">
    <property type="term" value="C:nucleolus"/>
    <property type="evidence" value="ECO:0007669"/>
    <property type="project" value="TreeGrafter"/>
</dbReference>
<name>A0A6A5V8Q7_9PLEO</name>
<dbReference type="SMART" id="SM00341">
    <property type="entry name" value="HRDC"/>
    <property type="match status" value="1"/>
</dbReference>
<evidence type="ECO:0000256" key="7">
    <source>
        <dbReference type="ARBA" id="ARBA00023242"/>
    </source>
</evidence>
<keyword evidence="5" id="KW-0271">Exosome</keyword>
<dbReference type="GO" id="GO:0071044">
    <property type="term" value="P:histone mRNA catabolic process"/>
    <property type="evidence" value="ECO:0007669"/>
    <property type="project" value="TreeGrafter"/>
</dbReference>
<dbReference type="InterPro" id="IPR045092">
    <property type="entry name" value="Rrp6-like"/>
</dbReference>